<organism evidence="3 4">
    <name type="scientific">Postia placenta MAD-698-R-SB12</name>
    <dbReference type="NCBI Taxonomy" id="670580"/>
    <lineage>
        <taxon>Eukaryota</taxon>
        <taxon>Fungi</taxon>
        <taxon>Dikarya</taxon>
        <taxon>Basidiomycota</taxon>
        <taxon>Agaricomycotina</taxon>
        <taxon>Agaricomycetes</taxon>
        <taxon>Polyporales</taxon>
        <taxon>Adustoporiaceae</taxon>
        <taxon>Rhodonia</taxon>
    </lineage>
</organism>
<sequence>MSTTRVGLLRLAVVCRLPACEGLHDARRYNLPSTPITIASILAFPMDIQCKIAVVQYERADYRVGTEEHLHWAIVVQTERLDQDLPCFQVFDRHYSDSRGVQWHLFDRDISLLKMRKCLGGISIGSVKYSRIKALREVISGKGPVPKFPEWNYRYWMIEVIQLFAEQGWISTSILDQATLLPSMRIASVTTKAAYTGSPRPIRVRYQSSSTSQSESPVALTTLGGIRIDWRGPPDTTGPTLLLPHMVGGGQDNKHGFSDSNSPSGS</sequence>
<feature type="region of interest" description="Disordered" evidence="1">
    <location>
        <begin position="239"/>
        <end position="266"/>
    </location>
</feature>
<evidence type="ECO:0000256" key="2">
    <source>
        <dbReference type="SAM" id="SignalP"/>
    </source>
</evidence>
<accession>A0A1X6N1R3</accession>
<feature type="chain" id="PRO_5010859807" evidence="2">
    <location>
        <begin position="23"/>
        <end position="266"/>
    </location>
</feature>
<dbReference type="EMBL" id="KZ110597">
    <property type="protein sequence ID" value="OSX62450.1"/>
    <property type="molecule type" value="Genomic_DNA"/>
</dbReference>
<evidence type="ECO:0000313" key="4">
    <source>
        <dbReference type="Proteomes" id="UP000194127"/>
    </source>
</evidence>
<gene>
    <name evidence="3" type="ORF">POSPLADRAFT_1143298</name>
</gene>
<protein>
    <submittedName>
        <fullName evidence="3">Uncharacterized protein</fullName>
    </submittedName>
</protein>
<evidence type="ECO:0000313" key="3">
    <source>
        <dbReference type="EMBL" id="OSX62450.1"/>
    </source>
</evidence>
<name>A0A1X6N1R3_9APHY</name>
<dbReference type="RefSeq" id="XP_024339244.1">
    <property type="nucleotide sequence ID" value="XM_024485543.1"/>
</dbReference>
<dbReference type="AlphaFoldDB" id="A0A1X6N1R3"/>
<keyword evidence="2" id="KW-0732">Signal</keyword>
<evidence type="ECO:0000256" key="1">
    <source>
        <dbReference type="SAM" id="MobiDB-lite"/>
    </source>
</evidence>
<dbReference type="GeneID" id="36330492"/>
<proteinExistence type="predicted"/>
<reference evidence="3 4" key="1">
    <citation type="submission" date="2017-04" db="EMBL/GenBank/DDBJ databases">
        <title>Genome Sequence of the Model Brown-Rot Fungus Postia placenta SB12.</title>
        <authorList>
            <consortium name="DOE Joint Genome Institute"/>
            <person name="Gaskell J."/>
            <person name="Kersten P."/>
            <person name="Larrondo L.F."/>
            <person name="Canessa P."/>
            <person name="Martinez D."/>
            <person name="Hibbett D."/>
            <person name="Schmoll M."/>
            <person name="Kubicek C.P."/>
            <person name="Martinez A.T."/>
            <person name="Yadav J."/>
            <person name="Master E."/>
            <person name="Magnuson J.K."/>
            <person name="James T."/>
            <person name="Yaver D."/>
            <person name="Berka R."/>
            <person name="Labutti K."/>
            <person name="Lipzen A."/>
            <person name="Aerts A."/>
            <person name="Barry K."/>
            <person name="Henrissat B."/>
            <person name="Blanchette R."/>
            <person name="Grigoriev I."/>
            <person name="Cullen D."/>
        </authorList>
    </citation>
    <scope>NUCLEOTIDE SEQUENCE [LARGE SCALE GENOMIC DNA]</scope>
    <source>
        <strain evidence="3 4">MAD-698-R-SB12</strain>
    </source>
</reference>
<dbReference type="OrthoDB" id="10278781at2759"/>
<dbReference type="Proteomes" id="UP000194127">
    <property type="component" value="Unassembled WGS sequence"/>
</dbReference>
<feature type="signal peptide" evidence="2">
    <location>
        <begin position="1"/>
        <end position="22"/>
    </location>
</feature>
<keyword evidence="4" id="KW-1185">Reference proteome</keyword>